<dbReference type="PANTHER" id="PTHR31627:SF42">
    <property type="entry name" value="G_PROTEIN_RECEP_F1_2 DOMAIN-CONTAINING PROTEIN-RELATED"/>
    <property type="match status" value="1"/>
</dbReference>
<dbReference type="Proteomes" id="UP001328107">
    <property type="component" value="Unassembled WGS sequence"/>
</dbReference>
<keyword evidence="3" id="KW-1185">Reference proteome</keyword>
<comment type="caution">
    <text evidence="2">The sequence shown here is derived from an EMBL/GenBank/DDBJ whole genome shotgun (WGS) entry which is preliminary data.</text>
</comment>
<keyword evidence="1" id="KW-0472">Membrane</keyword>
<dbReference type="EMBL" id="BTRK01000006">
    <property type="protein sequence ID" value="GMR62150.1"/>
    <property type="molecule type" value="Genomic_DNA"/>
</dbReference>
<name>A0AAN5DG58_9BILA</name>
<dbReference type="InterPro" id="IPR019426">
    <property type="entry name" value="7TM_GPCR_serpentine_rcpt_Srv"/>
</dbReference>
<dbReference type="AlphaFoldDB" id="A0AAN5DG58"/>
<dbReference type="InterPro" id="IPR051119">
    <property type="entry name" value="Nematode_SR-like"/>
</dbReference>
<evidence type="ECO:0000313" key="2">
    <source>
        <dbReference type="EMBL" id="GMR62150.1"/>
    </source>
</evidence>
<proteinExistence type="predicted"/>
<evidence type="ECO:0000256" key="1">
    <source>
        <dbReference type="SAM" id="Phobius"/>
    </source>
</evidence>
<accession>A0AAN5DG58</accession>
<evidence type="ECO:0008006" key="4">
    <source>
        <dbReference type="Google" id="ProtNLM"/>
    </source>
</evidence>
<organism evidence="2 3">
    <name type="scientific">Pristionchus mayeri</name>
    <dbReference type="NCBI Taxonomy" id="1317129"/>
    <lineage>
        <taxon>Eukaryota</taxon>
        <taxon>Metazoa</taxon>
        <taxon>Ecdysozoa</taxon>
        <taxon>Nematoda</taxon>
        <taxon>Chromadorea</taxon>
        <taxon>Rhabditida</taxon>
        <taxon>Rhabditina</taxon>
        <taxon>Diplogasteromorpha</taxon>
        <taxon>Diplogasteroidea</taxon>
        <taxon>Neodiplogasteridae</taxon>
        <taxon>Pristionchus</taxon>
    </lineage>
</organism>
<reference evidence="3" key="1">
    <citation type="submission" date="2022-10" db="EMBL/GenBank/DDBJ databases">
        <title>Genome assembly of Pristionchus species.</title>
        <authorList>
            <person name="Yoshida K."/>
            <person name="Sommer R.J."/>
        </authorList>
    </citation>
    <scope>NUCLEOTIDE SEQUENCE [LARGE SCALE GENOMIC DNA]</scope>
    <source>
        <strain evidence="3">RS5460</strain>
    </source>
</reference>
<keyword evidence="1" id="KW-1133">Transmembrane helix</keyword>
<keyword evidence="1" id="KW-0812">Transmembrane</keyword>
<feature type="transmembrane region" description="Helical" evidence="1">
    <location>
        <begin position="93"/>
        <end position="112"/>
    </location>
</feature>
<dbReference type="SUPFAM" id="SSF81321">
    <property type="entry name" value="Family A G protein-coupled receptor-like"/>
    <property type="match status" value="1"/>
</dbReference>
<feature type="transmembrane region" description="Helical" evidence="1">
    <location>
        <begin position="51"/>
        <end position="73"/>
    </location>
</feature>
<sequence length="120" mass="13697">SIEANTIHATFTVSAFNLFSAICYFFIIRKLLQLNKEHTGISGSRKWRREISLSIVGFFTVLALCLATCYFSVSYHALDNMSFFAILLSSIRDFNVVHIFAMAFVNPWMLLITNGSMRKK</sequence>
<evidence type="ECO:0000313" key="3">
    <source>
        <dbReference type="Proteomes" id="UP001328107"/>
    </source>
</evidence>
<feature type="non-terminal residue" evidence="2">
    <location>
        <position position="1"/>
    </location>
</feature>
<dbReference type="Pfam" id="PF10323">
    <property type="entry name" value="7TM_GPCR_Srv"/>
    <property type="match status" value="1"/>
</dbReference>
<dbReference type="PANTHER" id="PTHR31627">
    <property type="entry name" value="SERPENTINE RECEPTOR CLASS GAMMA-RELATED"/>
    <property type="match status" value="1"/>
</dbReference>
<gene>
    <name evidence="2" type="ORF">PMAYCL1PPCAC_32345</name>
</gene>
<protein>
    <recommendedName>
        <fullName evidence="4">G protein-coupled receptor</fullName>
    </recommendedName>
</protein>
<feature type="transmembrane region" description="Helical" evidence="1">
    <location>
        <begin position="6"/>
        <end position="27"/>
    </location>
</feature>